<keyword evidence="3" id="KW-1185">Reference proteome</keyword>
<name>A0A918NX63_9NEIS</name>
<organism evidence="2 3">
    <name type="scientific">Paludibacterium paludis</name>
    <dbReference type="NCBI Taxonomy" id="1225769"/>
    <lineage>
        <taxon>Bacteria</taxon>
        <taxon>Pseudomonadati</taxon>
        <taxon>Pseudomonadota</taxon>
        <taxon>Betaproteobacteria</taxon>
        <taxon>Neisseriales</taxon>
        <taxon>Chromobacteriaceae</taxon>
        <taxon>Paludibacterium</taxon>
    </lineage>
</organism>
<dbReference type="Proteomes" id="UP000645257">
    <property type="component" value="Unassembled WGS sequence"/>
</dbReference>
<accession>A0A918NX63</accession>
<reference evidence="2" key="1">
    <citation type="journal article" date="2014" name="Int. J. Syst. Evol. Microbiol.">
        <title>Complete genome sequence of Corynebacterium casei LMG S-19264T (=DSM 44701T), isolated from a smear-ripened cheese.</title>
        <authorList>
            <consortium name="US DOE Joint Genome Institute (JGI-PGF)"/>
            <person name="Walter F."/>
            <person name="Albersmeier A."/>
            <person name="Kalinowski J."/>
            <person name="Ruckert C."/>
        </authorList>
    </citation>
    <scope>NUCLEOTIDE SEQUENCE</scope>
    <source>
        <strain evidence="2">KCTC 32182</strain>
    </source>
</reference>
<keyword evidence="1" id="KW-0732">Signal</keyword>
<dbReference type="EMBL" id="BMYX01000001">
    <property type="protein sequence ID" value="GGY02531.1"/>
    <property type="molecule type" value="Genomic_DNA"/>
</dbReference>
<dbReference type="RefSeq" id="WP_189530004.1">
    <property type="nucleotide sequence ID" value="NZ_BMYX01000001.1"/>
</dbReference>
<evidence type="ECO:0000313" key="3">
    <source>
        <dbReference type="Proteomes" id="UP000645257"/>
    </source>
</evidence>
<feature type="chain" id="PRO_5037617349" evidence="1">
    <location>
        <begin position="24"/>
        <end position="131"/>
    </location>
</feature>
<gene>
    <name evidence="2" type="ORF">GCM10011289_00840</name>
</gene>
<protein>
    <submittedName>
        <fullName evidence="2">Uncharacterized protein</fullName>
    </submittedName>
</protein>
<comment type="caution">
    <text evidence="2">The sequence shown here is derived from an EMBL/GenBank/DDBJ whole genome shotgun (WGS) entry which is preliminary data.</text>
</comment>
<sequence>MPKTLINIVITAMLASIVSTAFSQEKSVYLIKDKTTLIYVGEIEKDTVKNIIKDERSKNITTLEIYSSGGNIEAGLQLGTWVAEKNINVIIEKACMSTCATLYLYRGGKENYSRRCSCRVAWQHGATQPDQ</sequence>
<dbReference type="AlphaFoldDB" id="A0A918NX63"/>
<evidence type="ECO:0000256" key="1">
    <source>
        <dbReference type="SAM" id="SignalP"/>
    </source>
</evidence>
<proteinExistence type="predicted"/>
<feature type="signal peptide" evidence="1">
    <location>
        <begin position="1"/>
        <end position="23"/>
    </location>
</feature>
<reference evidence="2" key="2">
    <citation type="submission" date="2020-09" db="EMBL/GenBank/DDBJ databases">
        <authorList>
            <person name="Sun Q."/>
            <person name="Kim S."/>
        </authorList>
    </citation>
    <scope>NUCLEOTIDE SEQUENCE</scope>
    <source>
        <strain evidence="2">KCTC 32182</strain>
    </source>
</reference>
<evidence type="ECO:0000313" key="2">
    <source>
        <dbReference type="EMBL" id="GGY02531.1"/>
    </source>
</evidence>